<dbReference type="RefSeq" id="WP_013178320.1">
    <property type="nucleotide sequence ID" value="NC_014221.1"/>
</dbReference>
<dbReference type="HOGENOM" id="CLU_017028_8_2_0"/>
<organism evidence="2 3">
    <name type="scientific">Truepera radiovictrix (strain DSM 17093 / CIP 108686 / LMG 22925 / RQ-24)</name>
    <dbReference type="NCBI Taxonomy" id="649638"/>
    <lineage>
        <taxon>Bacteria</taxon>
        <taxon>Thermotogati</taxon>
        <taxon>Deinococcota</taxon>
        <taxon>Deinococci</taxon>
        <taxon>Trueperales</taxon>
        <taxon>Trueperaceae</taxon>
        <taxon>Truepera</taxon>
    </lineage>
</organism>
<dbReference type="PANTHER" id="PTHR30290">
    <property type="entry name" value="PERIPLASMIC BINDING COMPONENT OF ABC TRANSPORTER"/>
    <property type="match status" value="1"/>
</dbReference>
<reference evidence="3" key="1">
    <citation type="submission" date="2010-05" db="EMBL/GenBank/DDBJ databases">
        <title>The complete genome of Truepera radiovictris DSM 17093.</title>
        <authorList>
            <consortium name="US DOE Joint Genome Institute (JGI-PGF)"/>
            <person name="Lucas S."/>
            <person name="Copeland A."/>
            <person name="Lapidus A."/>
            <person name="Glavina del Rio T."/>
            <person name="Dalin E."/>
            <person name="Tice H."/>
            <person name="Bruce D."/>
            <person name="Goodwin L."/>
            <person name="Pitluck S."/>
            <person name="Kyrpides N."/>
            <person name="Mavromatis K."/>
            <person name="Ovchinnikova G."/>
            <person name="Munk A.C."/>
            <person name="Detter J.C."/>
            <person name="Han C."/>
            <person name="Tapia R."/>
            <person name="Land M."/>
            <person name="Hauser L."/>
            <person name="Markowitz V."/>
            <person name="Cheng J.-F."/>
            <person name="Hugenholtz P."/>
            <person name="Woyke T."/>
            <person name="Wu D."/>
            <person name="Tindall B."/>
            <person name="Pomrenke H.G."/>
            <person name="Brambilla E."/>
            <person name="Klenk H.-P."/>
            <person name="Eisen J.A."/>
        </authorList>
    </citation>
    <scope>NUCLEOTIDE SEQUENCE [LARGE SCALE GENOMIC DNA]</scope>
    <source>
        <strain evidence="3">DSM 17093 / CIP 108686 / LMG 22925 / RQ-24</strain>
    </source>
</reference>
<dbReference type="InterPro" id="IPR039424">
    <property type="entry name" value="SBP_5"/>
</dbReference>
<keyword evidence="3" id="KW-1185">Reference proteome</keyword>
<dbReference type="GO" id="GO:1904680">
    <property type="term" value="F:peptide transmembrane transporter activity"/>
    <property type="evidence" value="ECO:0007669"/>
    <property type="project" value="TreeGrafter"/>
</dbReference>
<name>D7CQH0_TRURR</name>
<proteinExistence type="predicted"/>
<dbReference type="Pfam" id="PF00496">
    <property type="entry name" value="SBP_bac_5"/>
    <property type="match status" value="1"/>
</dbReference>
<evidence type="ECO:0000313" key="3">
    <source>
        <dbReference type="Proteomes" id="UP000000379"/>
    </source>
</evidence>
<dbReference type="AlphaFoldDB" id="D7CQH0"/>
<accession>D7CQH0</accession>
<dbReference type="CDD" id="cd08500">
    <property type="entry name" value="PBP2_NikA_DppA_OppA_like_4"/>
    <property type="match status" value="1"/>
</dbReference>
<reference evidence="2 3" key="2">
    <citation type="journal article" date="2011" name="Stand. Genomic Sci.">
        <title>Complete genome sequence of Truepera radiovictrix type strain (RQ-24).</title>
        <authorList>
            <person name="Ivanova N."/>
            <person name="Rohde C."/>
            <person name="Munk C."/>
            <person name="Nolan M."/>
            <person name="Lucas S."/>
            <person name="Del Rio T.G."/>
            <person name="Tice H."/>
            <person name="Deshpande S."/>
            <person name="Cheng J.F."/>
            <person name="Tapia R."/>
            <person name="Han C."/>
            <person name="Goodwin L."/>
            <person name="Pitluck S."/>
            <person name="Liolios K."/>
            <person name="Mavromatis K."/>
            <person name="Mikhailova N."/>
            <person name="Pati A."/>
            <person name="Chen A."/>
            <person name="Palaniappan K."/>
            <person name="Land M."/>
            <person name="Hauser L."/>
            <person name="Chang Y.J."/>
            <person name="Jeffries C.D."/>
            <person name="Brambilla E."/>
            <person name="Rohde M."/>
            <person name="Goker M."/>
            <person name="Tindall B.J."/>
            <person name="Woyke T."/>
            <person name="Bristow J."/>
            <person name="Eisen J.A."/>
            <person name="Markowitz V."/>
            <person name="Hugenholtz P."/>
            <person name="Kyrpides N.C."/>
            <person name="Klenk H.P."/>
            <person name="Lapidus A."/>
        </authorList>
    </citation>
    <scope>NUCLEOTIDE SEQUENCE [LARGE SCALE GENOMIC DNA]</scope>
    <source>
        <strain evidence="3">DSM 17093 / CIP 108686 / LMG 22925 / RQ-24</strain>
    </source>
</reference>
<gene>
    <name evidence="2" type="ordered locus">Trad_1838</name>
</gene>
<dbReference type="eggNOG" id="COG0747">
    <property type="taxonomic scope" value="Bacteria"/>
</dbReference>
<evidence type="ECO:0000259" key="1">
    <source>
        <dbReference type="Pfam" id="PF00496"/>
    </source>
</evidence>
<dbReference type="Gene3D" id="3.10.105.10">
    <property type="entry name" value="Dipeptide-binding Protein, Domain 3"/>
    <property type="match status" value="1"/>
</dbReference>
<dbReference type="EMBL" id="CP002049">
    <property type="protein sequence ID" value="ADI14954.1"/>
    <property type="molecule type" value="Genomic_DNA"/>
</dbReference>
<dbReference type="Gene3D" id="3.40.190.10">
    <property type="entry name" value="Periplasmic binding protein-like II"/>
    <property type="match status" value="1"/>
</dbReference>
<feature type="domain" description="Solute-binding protein family 5" evidence="1">
    <location>
        <begin position="113"/>
        <end position="525"/>
    </location>
</feature>
<sequence length="651" mass="74036">MNVQQKKKAPRSALRVPLWWVAALVLALSSPVWGQPAQFNEAPQLAERVSAGELPPVEERLPDNPLVVPVVERIGTYGGTWRTVLLGASDANHIRRTIGYEGLLRWTPDWSDIVPNVAESYEANEDATEFTFHLREGMRWSDGHPFTAHDIMFWYEAVVMNEELTPAPPTWFTTGEDNVPGTVEVIDDTTVVFRFEQPNGLFLLEMAGGFGVIPVSYPRHYMEQFHIDYNPDGIDALVQQAGVNTWVDLFQIRGNSPDYTVEHWQDPNRPMLNAWVPTSPYAGTRFTAQRNPYYWKVDEEGNQLPYIDSVVYDIVEDAELILLRVANGEIDFLDRHIADPSYRAVLFDNQERGDYRFIEGPSAFMNTLVVPFNLTHRDPVKREIFQNKDFRVALSHAINRQEIIDLVFIGQGEPWQAAPQADTPYFHERLATQYLEYDPELANEILDRHYPERDAQGFRLGPDGNRITIIGEAAVGSQTHVDTLGVIQEHWRAVGIDLQVRPIDRSLLWQRIEANDVDVSVWDGDGGGLEALIRPRYYFPSELASAQAPAWAAWYINPTLEIAEEPEEPERRQMELYEQLRATGDLDEQSELMLEILEIAADRFAVIGVSTRPLAVGIARNNLRNVPDSIPQTGGFYPNPAPANPFQWFFE</sequence>
<dbReference type="STRING" id="649638.Trad_1838"/>
<protein>
    <submittedName>
        <fullName evidence="2">Extracellular solute-binding protein family 5</fullName>
    </submittedName>
</protein>
<evidence type="ECO:0000313" key="2">
    <source>
        <dbReference type="EMBL" id="ADI14954.1"/>
    </source>
</evidence>
<dbReference type="SUPFAM" id="SSF53850">
    <property type="entry name" value="Periplasmic binding protein-like II"/>
    <property type="match status" value="1"/>
</dbReference>
<dbReference type="PANTHER" id="PTHR30290:SF62">
    <property type="entry name" value="OLIGOPEPTIDE ABC TRANSPORTER, PERIPLASMIC OLIGOPEPTIDE-BINDING PROTEIN"/>
    <property type="match status" value="1"/>
</dbReference>
<dbReference type="Proteomes" id="UP000000379">
    <property type="component" value="Chromosome"/>
</dbReference>
<dbReference type="GO" id="GO:0015833">
    <property type="term" value="P:peptide transport"/>
    <property type="evidence" value="ECO:0007669"/>
    <property type="project" value="TreeGrafter"/>
</dbReference>
<dbReference type="KEGG" id="tra:Trad_1838"/>
<dbReference type="InterPro" id="IPR000914">
    <property type="entry name" value="SBP_5_dom"/>
</dbReference>